<feature type="domain" description="SLH" evidence="2">
    <location>
        <begin position="1310"/>
        <end position="1369"/>
    </location>
</feature>
<dbReference type="PROSITE" id="PS51272">
    <property type="entry name" value="SLH"/>
    <property type="match status" value="3"/>
</dbReference>
<dbReference type="Gene3D" id="2.60.40.1080">
    <property type="match status" value="3"/>
</dbReference>
<dbReference type="Gene3D" id="2.60.120.200">
    <property type="match status" value="1"/>
</dbReference>
<dbReference type="InterPro" id="IPR003343">
    <property type="entry name" value="Big_2"/>
</dbReference>
<reference evidence="3 4" key="1">
    <citation type="submission" date="2016-05" db="EMBL/GenBank/DDBJ databases">
        <title>Paenibacillus sp. 1ZS3-15 nov., isolated from the rhizosphere soil.</title>
        <authorList>
            <person name="Zhang X.X."/>
            <person name="Zhang J."/>
        </authorList>
    </citation>
    <scope>NUCLEOTIDE SEQUENCE [LARGE SCALE GENOMIC DNA]</scope>
    <source>
        <strain evidence="3 4">1ZS3-15</strain>
    </source>
</reference>
<dbReference type="SUPFAM" id="SSF49373">
    <property type="entry name" value="Invasin/intimin cell-adhesion fragments"/>
    <property type="match status" value="3"/>
</dbReference>
<comment type="caution">
    <text evidence="3">The sequence shown here is derived from an EMBL/GenBank/DDBJ whole genome shotgun (WGS) entry which is preliminary data.</text>
</comment>
<dbReference type="SUPFAM" id="SSF49899">
    <property type="entry name" value="Concanavalin A-like lectins/glucanases"/>
    <property type="match status" value="1"/>
</dbReference>
<sequence length="1372" mass="147121">MKQNFSNGYLMKSYLPNKLAVIITVLCLVISSLLSPSKVKAAEVTPVTVYATDALPQTFYGFGAQFDPYVGSDRVVDPLTTEQWNTVMSRADYMRMGFARVATAPNAFSPTLTVGQYDWNTPEMLQLYKILDQLKSDGTTVLLTTWRMDYAGDNLTKNASETYVDLVVDALDYLINTKGYTNIKFYQHINEPKSNKVTWYGYKQAMIWLKSKLDARGLPVGVMATGNQINTGLYAASNQLELAPYLSAYDIHYYPSQASIANASSTEVLKRISDLSSEPKPLFITEGGTLDGQTAADDQPNVVKSSYALHQVDTAMQAVLQGAGGVSLWELDDAQHDRLWGMWDIFNAPTPRPWFYTYSLLSRYVAGGSTIYKAAGAYDSQVRVLVAEKPSGAEGSHWTIAAVNRGSTESQVNVTIPGINQATWDVYKYMESYHPEDAEYLPVKDSVVSNTDMSSSGVNITIPAGSFMLLTTYDQSPVTGTPVKGQVLPMLDNFNKAIKGTVPDGWETLGTGVTVQNVPSSANKSMRVKDNSTSSEVSASRVFPSQSGVLIEEFDIKLDQTNEEVRAGYLNNGTAQVAGVYFDNDGQLHYYNGENSAVLMPYSSNIWYHIKIVANSMTNKFDLYVDDMTVPAASKVSFKSSATSLDNMLFGTSDTGTGAFNVDNVKLYKQVVNDNFNLETSDAAPSKWTVTGSSIMVQNTPSETDKSMRVDDSSATGEVKATIAFGAQSSRIVEEFDIKLDQKNQRVQAGYLYSGSTPVAVLYFDSDGKLRYYNSNSSMTILTYNSNTWYHIKIDADLATNKFDVYVNDMNTPVVSQAVFKSGASSIDSVLFGSSDTSKAKFNVDNVTVTIEPAKTADVPGDNTPTVVVTGITVTSVTYNIYRGDTLQMNALVIPNDATSSSVIWSAEGSDDIATITEDGVLNAIGVGSISVVATATDESGITGSQIIHVFEPLIAPTLVTGITVDSNSAVIVGGSIPMLAAITPVDATNASVTWSVTTLVGGQATIDSSTGVLTGVTAGTVTVTATANDGSGIVGTRVVTITPVIVLPDLITVSGDSTAVAGSTHQYTASVLPANADDQDISWSVINETGTATISATGLLTAVSAGTVSVKATSIANPAIHAIRIVTITAVPCSCGGFTPSDDITPEPEVKPDPEPETKPEEKSPFKAIVKMDEVVSNIVKQFEDAGRSPKEFKDVESHWAKTTIEKFVRMGVLTGYEDGSVKPDGTISRAEFATIISRVFGLTGNNTRLSDINGHWAANAIQALAANGIIDGYPDGSFRPENTITRAEIISIISKLVNLQTSTVPVPAFTDTNGIWNAKDIQNAASMGLVDGQSAGEFASQNNSSRAEALTILLRALELNSELKALFEGM</sequence>
<dbReference type="PANTHER" id="PTHR43308:SF5">
    <property type="entry name" value="S-LAYER PROTEIN _ PEPTIDOGLYCAN ENDO-BETA-N-ACETYLGLUCOSAMINIDASE"/>
    <property type="match status" value="1"/>
</dbReference>
<protein>
    <recommendedName>
        <fullName evidence="2">SLH domain-containing protein</fullName>
    </recommendedName>
</protein>
<dbReference type="Pfam" id="PF00395">
    <property type="entry name" value="SLH"/>
    <property type="match status" value="3"/>
</dbReference>
<dbReference type="Pfam" id="PF02368">
    <property type="entry name" value="Big_2"/>
    <property type="match status" value="3"/>
</dbReference>
<evidence type="ECO:0000256" key="1">
    <source>
        <dbReference type="SAM" id="MobiDB-lite"/>
    </source>
</evidence>
<name>A0A198ASM7_9BACL</name>
<dbReference type="InterPro" id="IPR054490">
    <property type="entry name" value="BT_1020-like_b-sandwich_1"/>
</dbReference>
<dbReference type="STRING" id="1850517.A8708_10955"/>
<feature type="region of interest" description="Disordered" evidence="1">
    <location>
        <begin position="1139"/>
        <end position="1164"/>
    </location>
</feature>
<dbReference type="InterPro" id="IPR017853">
    <property type="entry name" value="GH"/>
</dbReference>
<proteinExistence type="predicted"/>
<dbReference type="PANTHER" id="PTHR43308">
    <property type="entry name" value="OUTER MEMBRANE PROTEIN ALPHA-RELATED"/>
    <property type="match status" value="1"/>
</dbReference>
<dbReference type="InterPro" id="IPR051465">
    <property type="entry name" value="Cell_Envelope_Struct_Comp"/>
</dbReference>
<dbReference type="SUPFAM" id="SSF51445">
    <property type="entry name" value="(Trans)glycosidases"/>
    <property type="match status" value="1"/>
</dbReference>
<dbReference type="InterPro" id="IPR008964">
    <property type="entry name" value="Invasin/intimin_cell_adhesion"/>
</dbReference>
<dbReference type="InterPro" id="IPR013320">
    <property type="entry name" value="ConA-like_dom_sf"/>
</dbReference>
<accession>A0A198ASM7</accession>
<dbReference type="RefSeq" id="WP_068661538.1">
    <property type="nucleotide sequence ID" value="NZ_LYPB01000029.1"/>
</dbReference>
<gene>
    <name evidence="3" type="ORF">A8708_10955</name>
</gene>
<feature type="domain" description="SLH" evidence="2">
    <location>
        <begin position="1189"/>
        <end position="1245"/>
    </location>
</feature>
<feature type="compositionally biased region" description="Basic and acidic residues" evidence="1">
    <location>
        <begin position="1149"/>
        <end position="1164"/>
    </location>
</feature>
<evidence type="ECO:0000259" key="2">
    <source>
        <dbReference type="PROSITE" id="PS51272"/>
    </source>
</evidence>
<dbReference type="SMART" id="SM00635">
    <property type="entry name" value="BID_2"/>
    <property type="match status" value="3"/>
</dbReference>
<dbReference type="InterPro" id="IPR001119">
    <property type="entry name" value="SLH_dom"/>
</dbReference>
<dbReference type="EMBL" id="LYPB01000029">
    <property type="protein sequence ID" value="OAS24549.1"/>
    <property type="molecule type" value="Genomic_DNA"/>
</dbReference>
<dbReference type="Pfam" id="PF22585">
    <property type="entry name" value="Sialidase-like_CBM"/>
    <property type="match status" value="2"/>
</dbReference>
<feature type="domain" description="SLH" evidence="2">
    <location>
        <begin position="1246"/>
        <end position="1309"/>
    </location>
</feature>
<dbReference type="OrthoDB" id="2506510at2"/>
<organism evidence="3 4">
    <name type="scientific">Paenibacillus oryzisoli</name>
    <dbReference type="NCBI Taxonomy" id="1850517"/>
    <lineage>
        <taxon>Bacteria</taxon>
        <taxon>Bacillati</taxon>
        <taxon>Bacillota</taxon>
        <taxon>Bacilli</taxon>
        <taxon>Bacillales</taxon>
        <taxon>Paenibacillaceae</taxon>
        <taxon>Paenibacillus</taxon>
    </lineage>
</organism>
<keyword evidence="4" id="KW-1185">Reference proteome</keyword>
<evidence type="ECO:0000313" key="4">
    <source>
        <dbReference type="Proteomes" id="UP000078454"/>
    </source>
</evidence>
<dbReference type="Gene3D" id="3.20.20.80">
    <property type="entry name" value="Glycosidases"/>
    <property type="match status" value="1"/>
</dbReference>
<dbReference type="Proteomes" id="UP000078454">
    <property type="component" value="Unassembled WGS sequence"/>
</dbReference>
<evidence type="ECO:0000313" key="3">
    <source>
        <dbReference type="EMBL" id="OAS24549.1"/>
    </source>
</evidence>